<feature type="region of interest" description="Disordered" evidence="1">
    <location>
        <begin position="177"/>
        <end position="212"/>
    </location>
</feature>
<protein>
    <submittedName>
        <fullName evidence="3">Uncharacterized protein</fullName>
    </submittedName>
</protein>
<dbReference type="AlphaFoldDB" id="A0A9P7Z1W4"/>
<evidence type="ECO:0000313" key="4">
    <source>
        <dbReference type="Proteomes" id="UP000887226"/>
    </source>
</evidence>
<keyword evidence="2" id="KW-0812">Transmembrane</keyword>
<evidence type="ECO:0000313" key="3">
    <source>
        <dbReference type="EMBL" id="KAG9243847.1"/>
    </source>
</evidence>
<sequence length="212" mass="22606">MPWYNVTMVFSALLDLTSEEMVKPNDAIALIIFLHIACQGKTRVEDRFSRIHVINSRVGSGWNLYIAVGILLGLCLRGIIHVRLWFPSSGYETPTNSISNEGDIGLQHEVPHSYGRPCPIPSNNFCVRIDKLSPQENLDIGPHAAGNGVVNVPPTSGGQGTPHVRPSAAGSGVVNIRAEGGDQSQANARPADGGSAVNVRSPGRGAAVNVRR</sequence>
<organism evidence="3 4">
    <name type="scientific">Calycina marina</name>
    <dbReference type="NCBI Taxonomy" id="1763456"/>
    <lineage>
        <taxon>Eukaryota</taxon>
        <taxon>Fungi</taxon>
        <taxon>Dikarya</taxon>
        <taxon>Ascomycota</taxon>
        <taxon>Pezizomycotina</taxon>
        <taxon>Leotiomycetes</taxon>
        <taxon>Helotiales</taxon>
        <taxon>Pezizellaceae</taxon>
        <taxon>Calycina</taxon>
    </lineage>
</organism>
<name>A0A9P7Z1W4_9HELO</name>
<dbReference type="EMBL" id="MU253947">
    <property type="protein sequence ID" value="KAG9243847.1"/>
    <property type="molecule type" value="Genomic_DNA"/>
</dbReference>
<keyword evidence="4" id="KW-1185">Reference proteome</keyword>
<reference evidence="3" key="1">
    <citation type="journal article" date="2021" name="IMA Fungus">
        <title>Genomic characterization of three marine fungi, including Emericellopsis atlantica sp. nov. with signatures of a generalist lifestyle and marine biomass degradation.</title>
        <authorList>
            <person name="Hagestad O.C."/>
            <person name="Hou L."/>
            <person name="Andersen J.H."/>
            <person name="Hansen E.H."/>
            <person name="Altermark B."/>
            <person name="Li C."/>
            <person name="Kuhnert E."/>
            <person name="Cox R.J."/>
            <person name="Crous P.W."/>
            <person name="Spatafora J.W."/>
            <person name="Lail K."/>
            <person name="Amirebrahimi M."/>
            <person name="Lipzen A."/>
            <person name="Pangilinan J."/>
            <person name="Andreopoulos W."/>
            <person name="Hayes R.D."/>
            <person name="Ng V."/>
            <person name="Grigoriev I.V."/>
            <person name="Jackson S.A."/>
            <person name="Sutton T.D.S."/>
            <person name="Dobson A.D.W."/>
            <person name="Rama T."/>
        </authorList>
    </citation>
    <scope>NUCLEOTIDE SEQUENCE</scope>
    <source>
        <strain evidence="3">TRa3180A</strain>
    </source>
</reference>
<comment type="caution">
    <text evidence="3">The sequence shown here is derived from an EMBL/GenBank/DDBJ whole genome shotgun (WGS) entry which is preliminary data.</text>
</comment>
<feature type="transmembrane region" description="Helical" evidence="2">
    <location>
        <begin position="62"/>
        <end position="80"/>
    </location>
</feature>
<keyword evidence="2" id="KW-1133">Transmembrane helix</keyword>
<proteinExistence type="predicted"/>
<keyword evidence="2" id="KW-0472">Membrane</keyword>
<dbReference type="Proteomes" id="UP000887226">
    <property type="component" value="Unassembled WGS sequence"/>
</dbReference>
<gene>
    <name evidence="3" type="ORF">BJ878DRAFT_480727</name>
</gene>
<evidence type="ECO:0000256" key="2">
    <source>
        <dbReference type="SAM" id="Phobius"/>
    </source>
</evidence>
<evidence type="ECO:0000256" key="1">
    <source>
        <dbReference type="SAM" id="MobiDB-lite"/>
    </source>
</evidence>
<accession>A0A9P7Z1W4</accession>